<dbReference type="Proteomes" id="UP001056937">
    <property type="component" value="Chromosome 2"/>
</dbReference>
<gene>
    <name evidence="2" type="ORF">LHA26_18515</name>
</gene>
<feature type="chain" id="PRO_5047351008" description="DUF2927 domain-containing protein" evidence="1">
    <location>
        <begin position="23"/>
        <end position="315"/>
    </location>
</feature>
<keyword evidence="1" id="KW-0732">Signal</keyword>
<name>A0ABY4XD30_9SPHN</name>
<dbReference type="RefSeq" id="WP_252168558.1">
    <property type="nucleotide sequence ID" value="NZ_CP084931.1"/>
</dbReference>
<feature type="signal peptide" evidence="1">
    <location>
        <begin position="1"/>
        <end position="22"/>
    </location>
</feature>
<protein>
    <recommendedName>
        <fullName evidence="4">DUF2927 domain-containing protein</fullName>
    </recommendedName>
</protein>
<keyword evidence="3" id="KW-1185">Reference proteome</keyword>
<evidence type="ECO:0008006" key="4">
    <source>
        <dbReference type="Google" id="ProtNLM"/>
    </source>
</evidence>
<sequence>MKAGRTILVALASALALAPARAAPPSPPPPKQEPAEIIVQAHRLTAGEIDHAVRALSRPTETGGFESQYARWAGDICVLVAGLPKDAAQFVADRIGVIARGLALRVGGPGCAPSIFILASNDPTKLIDRLRIKRQGLVSADDRAVLDQVRRSHDAVRWIGLSDFTGQFGTPVSDSGMGSGGHGITQTARFDGGSRLIASTQTRLIRETILVDTRRLDGIQYQQLADYLALVSLAQLSPDGAPQGVPSILSLFTRQPAPEGLTAFDRAYLNGLYRSDANATGTGQMDYIAAQVRRAITAPAAAPTPAASQASPPPR</sequence>
<evidence type="ECO:0000313" key="3">
    <source>
        <dbReference type="Proteomes" id="UP001056937"/>
    </source>
</evidence>
<dbReference type="EMBL" id="CP084931">
    <property type="protein sequence ID" value="USI74744.1"/>
    <property type="molecule type" value="Genomic_DNA"/>
</dbReference>
<evidence type="ECO:0000256" key="1">
    <source>
        <dbReference type="SAM" id="SignalP"/>
    </source>
</evidence>
<evidence type="ECO:0000313" key="2">
    <source>
        <dbReference type="EMBL" id="USI74744.1"/>
    </source>
</evidence>
<reference evidence="2" key="1">
    <citation type="journal article" date="2022" name="Toxins">
        <title>Genomic Analysis of Sphingopyxis sp. USTB-05 for Biodegrading Cyanobacterial Hepatotoxins.</title>
        <authorList>
            <person name="Liu C."/>
            <person name="Xu Q."/>
            <person name="Zhao Z."/>
            <person name="Zhang H."/>
            <person name="Liu X."/>
            <person name="Yin C."/>
            <person name="Liu Y."/>
            <person name="Yan H."/>
        </authorList>
    </citation>
    <scope>NUCLEOTIDE SEQUENCE</scope>
    <source>
        <strain evidence="2">NBD5</strain>
    </source>
</reference>
<accession>A0ABY4XD30</accession>
<organism evidence="2 3">
    <name type="scientific">Sphingomonas morindae</name>
    <dbReference type="NCBI Taxonomy" id="1541170"/>
    <lineage>
        <taxon>Bacteria</taxon>
        <taxon>Pseudomonadati</taxon>
        <taxon>Pseudomonadota</taxon>
        <taxon>Alphaproteobacteria</taxon>
        <taxon>Sphingomonadales</taxon>
        <taxon>Sphingomonadaceae</taxon>
        <taxon>Sphingomonas</taxon>
    </lineage>
</organism>
<proteinExistence type="predicted"/>